<proteinExistence type="predicted"/>
<protein>
    <submittedName>
        <fullName evidence="2">Uncharacterized protein</fullName>
    </submittedName>
</protein>
<name>A0AA39L0P9_MICHY</name>
<accession>A0AA39L0P9</accession>
<feature type="region of interest" description="Disordered" evidence="1">
    <location>
        <begin position="1"/>
        <end position="33"/>
    </location>
</feature>
<keyword evidence="3" id="KW-1185">Reference proteome</keyword>
<dbReference type="AlphaFoldDB" id="A0AA39L0P9"/>
<dbReference type="Proteomes" id="UP001168972">
    <property type="component" value="Unassembled WGS sequence"/>
</dbReference>
<evidence type="ECO:0000313" key="2">
    <source>
        <dbReference type="EMBL" id="KAK0180641.1"/>
    </source>
</evidence>
<organism evidence="2 3">
    <name type="scientific">Microctonus hyperodae</name>
    <name type="common">Parasitoid wasp</name>
    <dbReference type="NCBI Taxonomy" id="165561"/>
    <lineage>
        <taxon>Eukaryota</taxon>
        <taxon>Metazoa</taxon>
        <taxon>Ecdysozoa</taxon>
        <taxon>Arthropoda</taxon>
        <taxon>Hexapoda</taxon>
        <taxon>Insecta</taxon>
        <taxon>Pterygota</taxon>
        <taxon>Neoptera</taxon>
        <taxon>Endopterygota</taxon>
        <taxon>Hymenoptera</taxon>
        <taxon>Apocrita</taxon>
        <taxon>Ichneumonoidea</taxon>
        <taxon>Braconidae</taxon>
        <taxon>Euphorinae</taxon>
        <taxon>Microctonus</taxon>
    </lineage>
</organism>
<reference evidence="2" key="2">
    <citation type="submission" date="2023-03" db="EMBL/GenBank/DDBJ databases">
        <authorList>
            <person name="Inwood S.N."/>
            <person name="Skelly J.G."/>
            <person name="Guhlin J."/>
            <person name="Harrop T.W.R."/>
            <person name="Goldson S.G."/>
            <person name="Dearden P.K."/>
        </authorList>
    </citation>
    <scope>NUCLEOTIDE SEQUENCE</scope>
    <source>
        <strain evidence="2">Lincoln</strain>
        <tissue evidence="2">Whole body</tissue>
    </source>
</reference>
<evidence type="ECO:0000256" key="1">
    <source>
        <dbReference type="SAM" id="MobiDB-lite"/>
    </source>
</evidence>
<sequence>MKEDHQGPVQKKSWTKEDELSLDSSPEAVEMSMSMQQSSNWTMCLGFEPSEVLFIVNYCPELGKLSKANKQFSKKTRIEIEENIT</sequence>
<comment type="caution">
    <text evidence="2">The sequence shown here is derived from an EMBL/GenBank/DDBJ whole genome shotgun (WGS) entry which is preliminary data.</text>
</comment>
<gene>
    <name evidence="2" type="ORF">PV327_003004</name>
</gene>
<dbReference type="EMBL" id="JAQQBR010000002">
    <property type="protein sequence ID" value="KAK0180641.1"/>
    <property type="molecule type" value="Genomic_DNA"/>
</dbReference>
<evidence type="ECO:0000313" key="3">
    <source>
        <dbReference type="Proteomes" id="UP001168972"/>
    </source>
</evidence>
<reference evidence="2" key="1">
    <citation type="journal article" date="2023" name="bioRxiv">
        <title>Scaffold-level genome assemblies of two parasitoid biocontrol wasps reveal the parthenogenesis mechanism and an associated novel virus.</title>
        <authorList>
            <person name="Inwood S."/>
            <person name="Skelly J."/>
            <person name="Guhlin J."/>
            <person name="Harrop T."/>
            <person name="Goldson S."/>
            <person name="Dearden P."/>
        </authorList>
    </citation>
    <scope>NUCLEOTIDE SEQUENCE</scope>
    <source>
        <strain evidence="2">Lincoln</strain>
        <tissue evidence="2">Whole body</tissue>
    </source>
</reference>